<proteinExistence type="predicted"/>
<evidence type="ECO:0000256" key="1">
    <source>
        <dbReference type="SAM" id="MobiDB-lite"/>
    </source>
</evidence>
<name>A0A5E4CRB7_MARMO</name>
<protein>
    <submittedName>
        <fullName evidence="2">Uncharacterized protein</fullName>
    </submittedName>
</protein>
<feature type="region of interest" description="Disordered" evidence="1">
    <location>
        <begin position="35"/>
        <end position="70"/>
    </location>
</feature>
<sequence>MAGQSKAAFCVAQGPGLTVGNTALLRVIEDPSIAALGQESRPPRGAGPLASARAGLPNPGLKSALEGPLASAPVQSSQALLPGRTLSHYPRAGTLAATPVWTPIYQHGSYCHSPLLMIASLHLGTS</sequence>
<comment type="caution">
    <text evidence="2">The sequence shown here is derived from an EMBL/GenBank/DDBJ whole genome shotgun (WGS) entry which is preliminary data.</text>
</comment>
<reference evidence="2" key="1">
    <citation type="submission" date="2019-04" db="EMBL/GenBank/DDBJ databases">
        <authorList>
            <person name="Alioto T."/>
            <person name="Alioto T."/>
        </authorList>
    </citation>
    <scope>NUCLEOTIDE SEQUENCE [LARGE SCALE GENOMIC DNA]</scope>
</reference>
<accession>A0A5E4CRB7</accession>
<organism evidence="2">
    <name type="scientific">Marmota monax</name>
    <name type="common">Woodchuck</name>
    <dbReference type="NCBI Taxonomy" id="9995"/>
    <lineage>
        <taxon>Eukaryota</taxon>
        <taxon>Metazoa</taxon>
        <taxon>Chordata</taxon>
        <taxon>Craniata</taxon>
        <taxon>Vertebrata</taxon>
        <taxon>Euteleostomi</taxon>
        <taxon>Mammalia</taxon>
        <taxon>Eutheria</taxon>
        <taxon>Euarchontoglires</taxon>
        <taxon>Glires</taxon>
        <taxon>Rodentia</taxon>
        <taxon>Sciuromorpha</taxon>
        <taxon>Sciuridae</taxon>
        <taxon>Xerinae</taxon>
        <taxon>Marmotini</taxon>
        <taxon>Marmota</taxon>
    </lineage>
</organism>
<dbReference type="EMBL" id="CABDUW010001856">
    <property type="protein sequence ID" value="VTJ84337.1"/>
    <property type="molecule type" value="Genomic_DNA"/>
</dbReference>
<gene>
    <name evidence="2" type="ORF">MONAX_5E032017</name>
</gene>
<dbReference type="AlphaFoldDB" id="A0A5E4CRB7"/>
<evidence type="ECO:0000313" key="2">
    <source>
        <dbReference type="EMBL" id="VTJ84337.1"/>
    </source>
</evidence>